<evidence type="ECO:0000259" key="3">
    <source>
        <dbReference type="Pfam" id="PF13387"/>
    </source>
</evidence>
<evidence type="ECO:0000256" key="2">
    <source>
        <dbReference type="SAM" id="SignalP"/>
    </source>
</evidence>
<dbReference type="OrthoDB" id="319167at2"/>
<feature type="transmembrane region" description="Helical" evidence="1">
    <location>
        <begin position="346"/>
        <end position="364"/>
    </location>
</feature>
<feature type="domain" description="Lnb-like transmembrane" evidence="4">
    <location>
        <begin position="255"/>
        <end position="390"/>
    </location>
</feature>
<keyword evidence="2" id="KW-0732">Signal</keyword>
<dbReference type="Pfam" id="PF25221">
    <property type="entry name" value="5TMH_Lnb"/>
    <property type="match status" value="1"/>
</dbReference>
<organism evidence="5 6">
    <name type="scientific">Lutibacter maritimus</name>
    <dbReference type="NCBI Taxonomy" id="593133"/>
    <lineage>
        <taxon>Bacteria</taxon>
        <taxon>Pseudomonadati</taxon>
        <taxon>Bacteroidota</taxon>
        <taxon>Flavobacteriia</taxon>
        <taxon>Flavobacteriales</taxon>
        <taxon>Flavobacteriaceae</taxon>
        <taxon>Lutibacter</taxon>
    </lineage>
</organism>
<dbReference type="InterPro" id="IPR057436">
    <property type="entry name" value="5TMH_Lnb"/>
</dbReference>
<keyword evidence="1" id="KW-0472">Membrane</keyword>
<proteinExistence type="predicted"/>
<keyword evidence="1" id="KW-1133">Transmembrane helix</keyword>
<dbReference type="Proteomes" id="UP000199312">
    <property type="component" value="Unassembled WGS sequence"/>
</dbReference>
<dbReference type="RefSeq" id="WP_090223097.1">
    <property type="nucleotide sequence ID" value="NZ_FOZP01000001.1"/>
</dbReference>
<feature type="transmembrane region" description="Helical" evidence="1">
    <location>
        <begin position="253"/>
        <end position="274"/>
    </location>
</feature>
<feature type="chain" id="PRO_5011533456" evidence="2">
    <location>
        <begin position="21"/>
        <end position="396"/>
    </location>
</feature>
<feature type="transmembrane region" description="Helical" evidence="1">
    <location>
        <begin position="286"/>
        <end position="308"/>
    </location>
</feature>
<dbReference type="AlphaFoldDB" id="A0A1I6P4J8"/>
<dbReference type="Pfam" id="PF13387">
    <property type="entry name" value="Lnb_N"/>
    <property type="match status" value="1"/>
</dbReference>
<evidence type="ECO:0000313" key="6">
    <source>
        <dbReference type="Proteomes" id="UP000199312"/>
    </source>
</evidence>
<dbReference type="STRING" id="593133.SAMN04488006_0885"/>
<keyword evidence="6" id="KW-1185">Reference proteome</keyword>
<dbReference type="EMBL" id="FOZP01000001">
    <property type="protein sequence ID" value="SFS35079.1"/>
    <property type="molecule type" value="Genomic_DNA"/>
</dbReference>
<accession>A0A1I6P4J8</accession>
<feature type="transmembrane region" description="Helical" evidence="1">
    <location>
        <begin position="320"/>
        <end position="339"/>
    </location>
</feature>
<name>A0A1I6P4J8_9FLAO</name>
<reference evidence="6" key="1">
    <citation type="submission" date="2016-10" db="EMBL/GenBank/DDBJ databases">
        <authorList>
            <person name="Varghese N."/>
            <person name="Submissions S."/>
        </authorList>
    </citation>
    <scope>NUCLEOTIDE SEQUENCE [LARGE SCALE GENOMIC DNA]</scope>
    <source>
        <strain evidence="6">DSM 24450</strain>
    </source>
</reference>
<dbReference type="InterPro" id="IPR025178">
    <property type="entry name" value="Lnb_N"/>
</dbReference>
<evidence type="ECO:0000313" key="5">
    <source>
        <dbReference type="EMBL" id="SFS35079.1"/>
    </source>
</evidence>
<keyword evidence="1" id="KW-0812">Transmembrane</keyword>
<evidence type="ECO:0000256" key="1">
    <source>
        <dbReference type="SAM" id="Phobius"/>
    </source>
</evidence>
<gene>
    <name evidence="5" type="ORF">SAMN04488006_0885</name>
</gene>
<evidence type="ECO:0000259" key="4">
    <source>
        <dbReference type="Pfam" id="PF25221"/>
    </source>
</evidence>
<feature type="signal peptide" evidence="2">
    <location>
        <begin position="1"/>
        <end position="20"/>
    </location>
</feature>
<feature type="domain" description="Lnb N-terminal periplasmic" evidence="3">
    <location>
        <begin position="20"/>
        <end position="160"/>
    </location>
</feature>
<sequence length="396" mass="46264">MFQKKLVTLLFSISFFIGFTQSVLTDKATISVLTCGPGSELYTTFGHSAFRIHDPKTGFDKVYNYGTFDFNAPNFYLNFAKGKLTYQLSTTRFQYFLAEYRYENRWVKEQVLNLNENEVVQVFNFLENNAKPENKNYQYDFFFDNCSTKIEEVLKKALPNTITFNNNHITSHKTHRDLIADYTKNQKWGKFGIDLALGSVIDKEATKDEYKFLPDYIFKAFENATINTDTIKLPLIKNELTIIDEKPITKAPFSFSFTPLFIFSIISFMILFITYKNYKLKRRTKILDFLILFVTGIVGVVVLLLWFATSHTATYKNLNFLWAFAPNLIIAFYITKTNLKNWITTYYKVLTILLVITIIVWIFKIQVFNIAILPLIISLIIRYLYVIFIGKKIQNS</sequence>
<feature type="transmembrane region" description="Helical" evidence="1">
    <location>
        <begin position="370"/>
        <end position="390"/>
    </location>
</feature>
<protein>
    <submittedName>
        <fullName evidence="5">Uncharacterized protein</fullName>
    </submittedName>
</protein>